<gene>
    <name evidence="2" type="ORF">IWQ62_005435</name>
</gene>
<proteinExistence type="predicted"/>
<keyword evidence="3" id="KW-1185">Reference proteome</keyword>
<protein>
    <recommendedName>
        <fullName evidence="4">Peptidase A1 domain-containing protein</fullName>
    </recommendedName>
</protein>
<feature type="chain" id="PRO_5040765175" description="Peptidase A1 domain-containing protein" evidence="1">
    <location>
        <begin position="21"/>
        <end position="416"/>
    </location>
</feature>
<evidence type="ECO:0008006" key="4">
    <source>
        <dbReference type="Google" id="ProtNLM"/>
    </source>
</evidence>
<evidence type="ECO:0000313" key="3">
    <source>
        <dbReference type="Proteomes" id="UP001150925"/>
    </source>
</evidence>
<name>A0A9W8AM84_9FUNG</name>
<keyword evidence="1" id="KW-0732">Signal</keyword>
<accession>A0A9W8AM84</accession>
<dbReference type="EMBL" id="JANBPY010002243">
    <property type="protein sequence ID" value="KAJ1955847.1"/>
    <property type="molecule type" value="Genomic_DNA"/>
</dbReference>
<feature type="signal peptide" evidence="1">
    <location>
        <begin position="1"/>
        <end position="20"/>
    </location>
</feature>
<sequence>MVHVLRLVALAATMVTAITAQEYKWKVETIDLRSLSEGNYGNDRKPPSRLRKVLSTLSLRDSKVSTNAAPSSGLPWESIHGLTVSPASYDVPFVEMTIPPSGQSFRMLVDTSLDGIFLLSSKLKGLPAYYHKVDESLLTKIQSDDSADSNRYNSLFDMTQYHGNVIIGHDTELQTTINVVTKFTSDKVRPGRFPIDGIIGLGGSTSGNLADTLLGKICGEDIASFTININGEYDAGNSIELCSPLSESNPPQKALTTQADFSPRGEWITQEVVLYGNDEIDAVARPRLLVNPAFAEILPTETMFPGSLHSDNVELPRKTHYPSIIPSTQFRLRFSLVKQGILPLTENELVFREGNDTDDYLALRPFEDYDDTYHLGPAHGFGNEFMGLGRPLFKRYKVYFKYHEGDMIISFVDRKE</sequence>
<dbReference type="OrthoDB" id="5632674at2759"/>
<evidence type="ECO:0000256" key="1">
    <source>
        <dbReference type="SAM" id="SignalP"/>
    </source>
</evidence>
<dbReference type="Proteomes" id="UP001150925">
    <property type="component" value="Unassembled WGS sequence"/>
</dbReference>
<evidence type="ECO:0000313" key="2">
    <source>
        <dbReference type="EMBL" id="KAJ1955847.1"/>
    </source>
</evidence>
<comment type="caution">
    <text evidence="2">The sequence shown here is derived from an EMBL/GenBank/DDBJ whole genome shotgun (WGS) entry which is preliminary data.</text>
</comment>
<reference evidence="2" key="1">
    <citation type="submission" date="2022-07" db="EMBL/GenBank/DDBJ databases">
        <title>Phylogenomic reconstructions and comparative analyses of Kickxellomycotina fungi.</title>
        <authorList>
            <person name="Reynolds N.K."/>
            <person name="Stajich J.E."/>
            <person name="Barry K."/>
            <person name="Grigoriev I.V."/>
            <person name="Crous P."/>
            <person name="Smith M.E."/>
        </authorList>
    </citation>
    <scope>NUCLEOTIDE SEQUENCE</scope>
    <source>
        <strain evidence="2">RSA 1196</strain>
    </source>
</reference>
<dbReference type="AlphaFoldDB" id="A0A9W8AM84"/>
<organism evidence="2 3">
    <name type="scientific">Dispira parvispora</name>
    <dbReference type="NCBI Taxonomy" id="1520584"/>
    <lineage>
        <taxon>Eukaryota</taxon>
        <taxon>Fungi</taxon>
        <taxon>Fungi incertae sedis</taxon>
        <taxon>Zoopagomycota</taxon>
        <taxon>Kickxellomycotina</taxon>
        <taxon>Dimargaritomycetes</taxon>
        <taxon>Dimargaritales</taxon>
        <taxon>Dimargaritaceae</taxon>
        <taxon>Dispira</taxon>
    </lineage>
</organism>